<proteinExistence type="predicted"/>
<feature type="compositionally biased region" description="Low complexity" evidence="1">
    <location>
        <begin position="132"/>
        <end position="144"/>
    </location>
</feature>
<feature type="non-terminal residue" evidence="2">
    <location>
        <position position="194"/>
    </location>
</feature>
<evidence type="ECO:0000256" key="1">
    <source>
        <dbReference type="SAM" id="MobiDB-lite"/>
    </source>
</evidence>
<gene>
    <name evidence="2" type="ORF">ASCRUDRAFT_47339</name>
</gene>
<reference evidence="3" key="1">
    <citation type="submission" date="2016-05" db="EMBL/GenBank/DDBJ databases">
        <title>Comparative genomics of biotechnologically important yeasts.</title>
        <authorList>
            <consortium name="DOE Joint Genome Institute"/>
            <person name="Riley R."/>
            <person name="Haridas S."/>
            <person name="Wolfe K.H."/>
            <person name="Lopes M.R."/>
            <person name="Hittinger C.T."/>
            <person name="Goker M."/>
            <person name="Salamov A."/>
            <person name="Wisecaver J."/>
            <person name="Long T.M."/>
            <person name="Aerts A.L."/>
            <person name="Barry K."/>
            <person name="Choi C."/>
            <person name="Clum A."/>
            <person name="Coughlan A.Y."/>
            <person name="Deshpande S."/>
            <person name="Douglass A.P."/>
            <person name="Hanson S.J."/>
            <person name="Klenk H.-P."/>
            <person name="Labutti K."/>
            <person name="Lapidus A."/>
            <person name="Lindquist E."/>
            <person name="Lipzen A."/>
            <person name="Meier-Kolthoff J.P."/>
            <person name="Ohm R.A."/>
            <person name="Otillar R.P."/>
            <person name="Pangilinan J."/>
            <person name="Peng Y."/>
            <person name="Rokas A."/>
            <person name="Rosa C.A."/>
            <person name="Scheuner C."/>
            <person name="Sibirny A.A."/>
            <person name="Slot J.C."/>
            <person name="Stielow J.B."/>
            <person name="Sun H."/>
            <person name="Kurtzman C.P."/>
            <person name="Blackwell M."/>
            <person name="Grigoriev I.V."/>
            <person name="Jeffries T.W."/>
        </authorList>
    </citation>
    <scope>NUCLEOTIDE SEQUENCE [LARGE SCALE GENOMIC DNA]</scope>
    <source>
        <strain evidence="3">DSM 1968</strain>
    </source>
</reference>
<protein>
    <submittedName>
        <fullName evidence="2">Uncharacterized protein</fullName>
    </submittedName>
</protein>
<evidence type="ECO:0000313" key="2">
    <source>
        <dbReference type="EMBL" id="ODV60268.1"/>
    </source>
</evidence>
<name>A0A1D2VF01_9ASCO</name>
<dbReference type="RefSeq" id="XP_020046575.1">
    <property type="nucleotide sequence ID" value="XM_020191061.1"/>
</dbReference>
<evidence type="ECO:0000313" key="3">
    <source>
        <dbReference type="Proteomes" id="UP000095038"/>
    </source>
</evidence>
<dbReference type="EMBL" id="KV454482">
    <property type="protein sequence ID" value="ODV60268.1"/>
    <property type="molecule type" value="Genomic_DNA"/>
</dbReference>
<dbReference type="Proteomes" id="UP000095038">
    <property type="component" value="Unassembled WGS sequence"/>
</dbReference>
<dbReference type="GeneID" id="30964697"/>
<sequence>MKQLVGNNGKTSYSNGNEELVDENGKIKISYDFNNNSYLNNKNKNRSKNTDKNQLKLPFGKITDKAEEKFISELVIESEVERSDDNETIQREYEEIINDQRSGKHVDSDVKTSCQNVEHSKHNFNKTVNNFNSGVDNKNVNGNGNENGNGIRGNTDNGSDKNANLNFNLSQDKNKISNSLNRDKINEKPSLDDI</sequence>
<dbReference type="InParanoid" id="A0A1D2VF01"/>
<feature type="compositionally biased region" description="Basic and acidic residues" evidence="1">
    <location>
        <begin position="181"/>
        <end position="194"/>
    </location>
</feature>
<dbReference type="AlphaFoldDB" id="A0A1D2VF01"/>
<feature type="compositionally biased region" description="Polar residues" evidence="1">
    <location>
        <begin position="155"/>
        <end position="180"/>
    </location>
</feature>
<organism evidence="2 3">
    <name type="scientific">Ascoidea rubescens DSM 1968</name>
    <dbReference type="NCBI Taxonomy" id="1344418"/>
    <lineage>
        <taxon>Eukaryota</taxon>
        <taxon>Fungi</taxon>
        <taxon>Dikarya</taxon>
        <taxon>Ascomycota</taxon>
        <taxon>Saccharomycotina</taxon>
        <taxon>Saccharomycetes</taxon>
        <taxon>Ascoideaceae</taxon>
        <taxon>Ascoidea</taxon>
    </lineage>
</organism>
<keyword evidence="3" id="KW-1185">Reference proteome</keyword>
<accession>A0A1D2VF01</accession>
<feature type="region of interest" description="Disordered" evidence="1">
    <location>
        <begin position="124"/>
        <end position="194"/>
    </location>
</feature>